<dbReference type="InterPro" id="IPR036390">
    <property type="entry name" value="WH_DNA-bd_sf"/>
</dbReference>
<sequence length="313" mass="34323">MDRLDTMRAFVTVATVGSFAEAARQLRLSPSVVTRSIADLEDWLGLILLNRTTRSVRLTDRGEIFLDSCRQVLEDIEGAERRVRGEDAEPRGALKVAAPILFGRLHVLPIITRILTKHPSLTVHLTLSDRNIHLAEESVDVAVRVGDLADSSMKAIRLGSVSRVLVASRRYVERRGMPKAPNDLSAHDIIAFESLDATNEWRFGPSGKVVRVEPRLTVNSADAAIAAAEAGLGISRTLSYQVMDSVLAGRLVPLLVSFTAEKLPVSAIYPARRIASTNLGAFIKNAREYFNDAPLVPIEEWKMPASSDLATHQ</sequence>
<dbReference type="KEGG" id="sjp:SJA_C1-19750"/>
<evidence type="ECO:0000256" key="3">
    <source>
        <dbReference type="ARBA" id="ARBA00023125"/>
    </source>
</evidence>
<dbReference type="GO" id="GO:0043565">
    <property type="term" value="F:sequence-specific DNA binding"/>
    <property type="evidence" value="ECO:0007669"/>
    <property type="project" value="TreeGrafter"/>
</dbReference>
<gene>
    <name evidence="6" type="ordered locus">SJA_C1-19750</name>
</gene>
<dbReference type="GO" id="GO:0003700">
    <property type="term" value="F:DNA-binding transcription factor activity"/>
    <property type="evidence" value="ECO:0007669"/>
    <property type="project" value="InterPro"/>
</dbReference>
<dbReference type="PANTHER" id="PTHR30537">
    <property type="entry name" value="HTH-TYPE TRANSCRIPTIONAL REGULATOR"/>
    <property type="match status" value="1"/>
</dbReference>
<keyword evidence="3" id="KW-0238">DNA-binding</keyword>
<dbReference type="InterPro" id="IPR036388">
    <property type="entry name" value="WH-like_DNA-bd_sf"/>
</dbReference>
<evidence type="ECO:0000256" key="2">
    <source>
        <dbReference type="ARBA" id="ARBA00023015"/>
    </source>
</evidence>
<dbReference type="InterPro" id="IPR000847">
    <property type="entry name" value="LysR_HTH_N"/>
</dbReference>
<dbReference type="Proteomes" id="UP000007753">
    <property type="component" value="Chromosome 1"/>
</dbReference>
<dbReference type="RefSeq" id="WP_013040272.1">
    <property type="nucleotide sequence ID" value="NC_014006.1"/>
</dbReference>
<accession>D4Z2H7</accession>
<protein>
    <submittedName>
        <fullName evidence="6">LysR-family transcriptional regulator</fullName>
    </submittedName>
</protein>
<keyword evidence="2" id="KW-0805">Transcription regulation</keyword>
<dbReference type="SUPFAM" id="SSF53850">
    <property type="entry name" value="Periplasmic binding protein-like II"/>
    <property type="match status" value="1"/>
</dbReference>
<dbReference type="InterPro" id="IPR005119">
    <property type="entry name" value="LysR_subst-bd"/>
</dbReference>
<dbReference type="Gene3D" id="1.10.10.10">
    <property type="entry name" value="Winged helix-like DNA-binding domain superfamily/Winged helix DNA-binding domain"/>
    <property type="match status" value="1"/>
</dbReference>
<keyword evidence="4" id="KW-0804">Transcription</keyword>
<dbReference type="AlphaFoldDB" id="D4Z2H7"/>
<evidence type="ECO:0000313" key="6">
    <source>
        <dbReference type="EMBL" id="BAI96809.1"/>
    </source>
</evidence>
<comment type="similarity">
    <text evidence="1">Belongs to the LysR transcriptional regulatory family.</text>
</comment>
<proteinExistence type="inferred from homology"/>
<dbReference type="Pfam" id="PF03466">
    <property type="entry name" value="LysR_substrate"/>
    <property type="match status" value="1"/>
</dbReference>
<dbReference type="eggNOG" id="COG0583">
    <property type="taxonomic scope" value="Bacteria"/>
</dbReference>
<feature type="domain" description="HTH lysR-type" evidence="5">
    <location>
        <begin position="1"/>
        <end position="59"/>
    </location>
</feature>
<dbReference type="Gene3D" id="3.40.190.290">
    <property type="match status" value="1"/>
</dbReference>
<dbReference type="PROSITE" id="PS50931">
    <property type="entry name" value="HTH_LYSR"/>
    <property type="match status" value="1"/>
</dbReference>
<dbReference type="EMBL" id="AP010803">
    <property type="protein sequence ID" value="BAI96809.1"/>
    <property type="molecule type" value="Genomic_DNA"/>
</dbReference>
<evidence type="ECO:0000256" key="4">
    <source>
        <dbReference type="ARBA" id="ARBA00023163"/>
    </source>
</evidence>
<reference evidence="6 7" key="1">
    <citation type="journal article" date="2010" name="J. Bacteriol.">
        <title>Complete genome sequence of the representative gamma-hexachlorocyclohexane-degrading bacterium Sphingobium japonicum UT26.</title>
        <authorList>
            <person name="Nagata Y."/>
            <person name="Ohtsubo Y."/>
            <person name="Endo R."/>
            <person name="Ichikawa N."/>
            <person name="Ankai A."/>
            <person name="Oguchi A."/>
            <person name="Fukui S."/>
            <person name="Fujita N."/>
            <person name="Tsuda M."/>
        </authorList>
    </citation>
    <scope>NUCLEOTIDE SEQUENCE [LARGE SCALE GENOMIC DNA]</scope>
    <source>
        <strain evidence="7">DSM 16413 / CCM 7287 / MTCC 6362 / UT26 / NBRC 101211 / UT26S</strain>
    </source>
</reference>
<dbReference type="InterPro" id="IPR058163">
    <property type="entry name" value="LysR-type_TF_proteobact-type"/>
</dbReference>
<dbReference type="GeneID" id="29273566"/>
<dbReference type="Pfam" id="PF00126">
    <property type="entry name" value="HTH_1"/>
    <property type="match status" value="1"/>
</dbReference>
<keyword evidence="7" id="KW-1185">Reference proteome</keyword>
<dbReference type="FunFam" id="1.10.10.10:FF:000001">
    <property type="entry name" value="LysR family transcriptional regulator"/>
    <property type="match status" value="1"/>
</dbReference>
<dbReference type="SUPFAM" id="SSF46785">
    <property type="entry name" value="Winged helix' DNA-binding domain"/>
    <property type="match status" value="1"/>
</dbReference>
<evidence type="ECO:0000256" key="1">
    <source>
        <dbReference type="ARBA" id="ARBA00009437"/>
    </source>
</evidence>
<evidence type="ECO:0000313" key="7">
    <source>
        <dbReference type="Proteomes" id="UP000007753"/>
    </source>
</evidence>
<dbReference type="GO" id="GO:0006351">
    <property type="term" value="P:DNA-templated transcription"/>
    <property type="evidence" value="ECO:0007669"/>
    <property type="project" value="TreeGrafter"/>
</dbReference>
<dbReference type="HOGENOM" id="CLU_039613_16_2_5"/>
<evidence type="ECO:0000259" key="5">
    <source>
        <dbReference type="PROSITE" id="PS50931"/>
    </source>
</evidence>
<organism evidence="6 7">
    <name type="scientific">Sphingobium indicum (strain DSM 16413 / CCM 7287 / MTCC 6362 / UT26 / NBRC 101211 / UT26S)</name>
    <name type="common">Sphingobium japonicum</name>
    <dbReference type="NCBI Taxonomy" id="452662"/>
    <lineage>
        <taxon>Bacteria</taxon>
        <taxon>Pseudomonadati</taxon>
        <taxon>Pseudomonadota</taxon>
        <taxon>Alphaproteobacteria</taxon>
        <taxon>Sphingomonadales</taxon>
        <taxon>Sphingomonadaceae</taxon>
        <taxon>Sphingobium</taxon>
    </lineage>
</organism>
<name>D4Z2H7_SPHIU</name>
<dbReference type="STRING" id="452662.SJA_C1-19750"/>
<dbReference type="PANTHER" id="PTHR30537:SF5">
    <property type="entry name" value="HTH-TYPE TRANSCRIPTIONAL ACTIVATOR TTDR-RELATED"/>
    <property type="match status" value="1"/>
</dbReference>